<dbReference type="AlphaFoldDB" id="A0A811JRP3"/>
<dbReference type="Proteomes" id="UP000614601">
    <property type="component" value="Unassembled WGS sequence"/>
</dbReference>
<dbReference type="EMBL" id="CAJFDH010000001">
    <property type="protein sequence ID" value="CAD5206005.1"/>
    <property type="molecule type" value="Genomic_DNA"/>
</dbReference>
<evidence type="ECO:0000256" key="3">
    <source>
        <dbReference type="ARBA" id="ARBA00022692"/>
    </source>
</evidence>
<proteinExistence type="inferred from homology"/>
<feature type="transmembrane region" description="Helical" evidence="6">
    <location>
        <begin position="7"/>
        <end position="25"/>
    </location>
</feature>
<dbReference type="GO" id="GO:0016020">
    <property type="term" value="C:membrane"/>
    <property type="evidence" value="ECO:0007669"/>
    <property type="project" value="UniProtKB-SubCell"/>
</dbReference>
<evidence type="ECO:0000313" key="7">
    <source>
        <dbReference type="EMBL" id="CAD5206005.1"/>
    </source>
</evidence>
<keyword evidence="5 6" id="KW-0472">Membrane</keyword>
<comment type="caution">
    <text evidence="7">The sequence shown here is derived from an EMBL/GenBank/DDBJ whole genome shotgun (WGS) entry which is preliminary data.</text>
</comment>
<evidence type="ECO:0000256" key="1">
    <source>
        <dbReference type="ARBA" id="ARBA00004141"/>
    </source>
</evidence>
<evidence type="ECO:0000256" key="5">
    <source>
        <dbReference type="ARBA" id="ARBA00023136"/>
    </source>
</evidence>
<dbReference type="OrthoDB" id="43458at2759"/>
<keyword evidence="3 6" id="KW-0812">Transmembrane</keyword>
<keyword evidence="8" id="KW-1185">Reference proteome</keyword>
<dbReference type="EMBL" id="CAJFCW020000001">
    <property type="protein sequence ID" value="CAG9080123.1"/>
    <property type="molecule type" value="Genomic_DNA"/>
</dbReference>
<evidence type="ECO:0000313" key="8">
    <source>
        <dbReference type="Proteomes" id="UP000614601"/>
    </source>
</evidence>
<name>A0A811JRP3_9BILA</name>
<gene>
    <name evidence="7" type="ORF">BOKJ2_LOCUS689</name>
</gene>
<protein>
    <recommendedName>
        <fullName evidence="9">EamA domain-containing protein</fullName>
    </recommendedName>
</protein>
<dbReference type="SUPFAM" id="SSF103481">
    <property type="entry name" value="Multidrug resistance efflux transporter EmrE"/>
    <property type="match status" value="1"/>
</dbReference>
<keyword evidence="4 6" id="KW-1133">Transmembrane helix</keyword>
<dbReference type="InterPro" id="IPR018908">
    <property type="entry name" value="TMEM234"/>
</dbReference>
<evidence type="ECO:0000256" key="6">
    <source>
        <dbReference type="SAM" id="Phobius"/>
    </source>
</evidence>
<organism evidence="7 8">
    <name type="scientific">Bursaphelenchus okinawaensis</name>
    <dbReference type="NCBI Taxonomy" id="465554"/>
    <lineage>
        <taxon>Eukaryota</taxon>
        <taxon>Metazoa</taxon>
        <taxon>Ecdysozoa</taxon>
        <taxon>Nematoda</taxon>
        <taxon>Chromadorea</taxon>
        <taxon>Rhabditida</taxon>
        <taxon>Tylenchina</taxon>
        <taxon>Tylenchomorpha</taxon>
        <taxon>Aphelenchoidea</taxon>
        <taxon>Aphelenchoididae</taxon>
        <taxon>Bursaphelenchus</taxon>
    </lineage>
</organism>
<dbReference type="Gene3D" id="1.10.3730.20">
    <property type="match status" value="1"/>
</dbReference>
<evidence type="ECO:0008006" key="9">
    <source>
        <dbReference type="Google" id="ProtNLM"/>
    </source>
</evidence>
<dbReference type="PANTHER" id="PTHR28668:SF1">
    <property type="entry name" value="TRANSMEMBRANE PROTEIN 234"/>
    <property type="match status" value="1"/>
</dbReference>
<feature type="transmembrane region" description="Helical" evidence="6">
    <location>
        <begin position="90"/>
        <end position="110"/>
    </location>
</feature>
<accession>A0A811JRP3</accession>
<evidence type="ECO:0000256" key="2">
    <source>
        <dbReference type="ARBA" id="ARBA00005977"/>
    </source>
</evidence>
<sequence>MSEQQDFVGMLLLAAVWGYTNVWMAKATREKEENAGEKEKKPATTSWYLRPVLELINYFKNWRFVLPFLLNQSASVLFLYFVIKTDLSKAVCTINSLTFMFTASFGYLFFGEQLNWTRTLIGSGFILAGIGVKQGWMEELL</sequence>
<evidence type="ECO:0000256" key="4">
    <source>
        <dbReference type="ARBA" id="ARBA00022989"/>
    </source>
</evidence>
<comment type="similarity">
    <text evidence="2">Belongs to the TMEM234 family.</text>
</comment>
<dbReference type="Proteomes" id="UP000783686">
    <property type="component" value="Unassembled WGS sequence"/>
</dbReference>
<dbReference type="PANTHER" id="PTHR28668">
    <property type="entry name" value="TRANSMEMBRANE PROTEIN 234"/>
    <property type="match status" value="1"/>
</dbReference>
<comment type="subcellular location">
    <subcellularLocation>
        <location evidence="1">Membrane</location>
        <topology evidence="1">Multi-pass membrane protein</topology>
    </subcellularLocation>
</comment>
<dbReference type="InterPro" id="IPR037185">
    <property type="entry name" value="EmrE-like"/>
</dbReference>
<feature type="transmembrane region" description="Helical" evidence="6">
    <location>
        <begin position="64"/>
        <end position="83"/>
    </location>
</feature>
<reference evidence="7" key="1">
    <citation type="submission" date="2020-09" db="EMBL/GenBank/DDBJ databases">
        <authorList>
            <person name="Kikuchi T."/>
        </authorList>
    </citation>
    <scope>NUCLEOTIDE SEQUENCE</scope>
    <source>
        <strain evidence="7">SH1</strain>
    </source>
</reference>
<dbReference type="Pfam" id="PF10639">
    <property type="entry name" value="TMEM234"/>
    <property type="match status" value="1"/>
</dbReference>